<keyword evidence="3" id="KW-1185">Reference proteome</keyword>
<reference evidence="3" key="2">
    <citation type="submission" date="2015-01" db="EMBL/GenBank/DDBJ databases">
        <title>Evolutionary Origins and Diversification of the Mycorrhizal Mutualists.</title>
        <authorList>
            <consortium name="DOE Joint Genome Institute"/>
            <consortium name="Mycorrhizal Genomics Consortium"/>
            <person name="Kohler A."/>
            <person name="Kuo A."/>
            <person name="Nagy L.G."/>
            <person name="Floudas D."/>
            <person name="Copeland A."/>
            <person name="Barry K.W."/>
            <person name="Cichocki N."/>
            <person name="Veneault-Fourrey C."/>
            <person name="LaButti K."/>
            <person name="Lindquist E.A."/>
            <person name="Lipzen A."/>
            <person name="Lundell T."/>
            <person name="Morin E."/>
            <person name="Murat C."/>
            <person name="Riley R."/>
            <person name="Ohm R."/>
            <person name="Sun H."/>
            <person name="Tunlid A."/>
            <person name="Henrissat B."/>
            <person name="Grigoriev I.V."/>
            <person name="Hibbett D.S."/>
            <person name="Martin F."/>
        </authorList>
    </citation>
    <scope>NUCLEOTIDE SEQUENCE [LARGE SCALE GENOMIC DNA]</scope>
    <source>
        <strain evidence="3">UH-Slu-Lm8-n1</strain>
    </source>
</reference>
<accession>A0A0C9ZGS3</accession>
<dbReference type="PROSITE" id="PS50082">
    <property type="entry name" value="WD_REPEATS_2"/>
    <property type="match status" value="1"/>
</dbReference>
<protein>
    <submittedName>
        <fullName evidence="2">Uncharacterized protein</fullName>
    </submittedName>
</protein>
<sequence>MLEIVGAPFKGHTKLVNGLALSFDQALLATASFDDTIKLLVLSPDSRQLAYTTSTHDDNNIYICDIPPGILAQNIARTKSNLDNLLHCRDLRLQTNRSNPLSLDSPNSFASLLARMHYALVGRINLVIP</sequence>
<dbReference type="Pfam" id="PF00400">
    <property type="entry name" value="WD40"/>
    <property type="match status" value="1"/>
</dbReference>
<reference evidence="2 3" key="1">
    <citation type="submission" date="2014-04" db="EMBL/GenBank/DDBJ databases">
        <authorList>
            <consortium name="DOE Joint Genome Institute"/>
            <person name="Kuo A."/>
            <person name="Ruytinx J."/>
            <person name="Rineau F."/>
            <person name="Colpaert J."/>
            <person name="Kohler A."/>
            <person name="Nagy L.G."/>
            <person name="Floudas D."/>
            <person name="Copeland A."/>
            <person name="Barry K.W."/>
            <person name="Cichocki N."/>
            <person name="Veneault-Fourrey C."/>
            <person name="LaButti K."/>
            <person name="Lindquist E.A."/>
            <person name="Lipzen A."/>
            <person name="Lundell T."/>
            <person name="Morin E."/>
            <person name="Murat C."/>
            <person name="Sun H."/>
            <person name="Tunlid A."/>
            <person name="Henrissat B."/>
            <person name="Grigoriev I.V."/>
            <person name="Hibbett D.S."/>
            <person name="Martin F."/>
            <person name="Nordberg H.P."/>
            <person name="Cantor M.N."/>
            <person name="Hua S.X."/>
        </authorList>
    </citation>
    <scope>NUCLEOTIDE SEQUENCE [LARGE SCALE GENOMIC DNA]</scope>
    <source>
        <strain evidence="2 3">UH-Slu-Lm8-n1</strain>
    </source>
</reference>
<dbReference type="EMBL" id="KN835516">
    <property type="protein sequence ID" value="KIK36595.1"/>
    <property type="molecule type" value="Genomic_DNA"/>
</dbReference>
<gene>
    <name evidence="2" type="ORF">CY34DRAFT_506156</name>
</gene>
<evidence type="ECO:0000313" key="3">
    <source>
        <dbReference type="Proteomes" id="UP000054485"/>
    </source>
</evidence>
<dbReference type="InParanoid" id="A0A0C9ZGS3"/>
<name>A0A0C9ZGS3_9AGAM</name>
<dbReference type="InterPro" id="IPR001680">
    <property type="entry name" value="WD40_rpt"/>
</dbReference>
<dbReference type="InterPro" id="IPR015943">
    <property type="entry name" value="WD40/YVTN_repeat-like_dom_sf"/>
</dbReference>
<dbReference type="Gene3D" id="2.130.10.10">
    <property type="entry name" value="YVTN repeat-like/Quinoprotein amine dehydrogenase"/>
    <property type="match status" value="1"/>
</dbReference>
<keyword evidence="1" id="KW-0853">WD repeat</keyword>
<dbReference type="HOGENOM" id="CLU_1950236_0_0_1"/>
<dbReference type="OrthoDB" id="2911645at2759"/>
<dbReference type="AlphaFoldDB" id="A0A0C9ZGS3"/>
<evidence type="ECO:0000313" key="2">
    <source>
        <dbReference type="EMBL" id="KIK36595.1"/>
    </source>
</evidence>
<feature type="repeat" description="WD" evidence="1">
    <location>
        <begin position="9"/>
        <end position="39"/>
    </location>
</feature>
<dbReference type="SUPFAM" id="SSF82171">
    <property type="entry name" value="DPP6 N-terminal domain-like"/>
    <property type="match status" value="1"/>
</dbReference>
<proteinExistence type="predicted"/>
<organism evidence="2 3">
    <name type="scientific">Suillus luteus UH-Slu-Lm8-n1</name>
    <dbReference type="NCBI Taxonomy" id="930992"/>
    <lineage>
        <taxon>Eukaryota</taxon>
        <taxon>Fungi</taxon>
        <taxon>Dikarya</taxon>
        <taxon>Basidiomycota</taxon>
        <taxon>Agaricomycotina</taxon>
        <taxon>Agaricomycetes</taxon>
        <taxon>Agaricomycetidae</taxon>
        <taxon>Boletales</taxon>
        <taxon>Suillineae</taxon>
        <taxon>Suillaceae</taxon>
        <taxon>Suillus</taxon>
    </lineage>
</organism>
<evidence type="ECO:0000256" key="1">
    <source>
        <dbReference type="PROSITE-ProRule" id="PRU00221"/>
    </source>
</evidence>
<dbReference type="Proteomes" id="UP000054485">
    <property type="component" value="Unassembled WGS sequence"/>
</dbReference>